<gene>
    <name evidence="2" type="ORF">NP493_208g04000</name>
</gene>
<proteinExistence type="predicted"/>
<dbReference type="EMBL" id="JAODUO010000206">
    <property type="protein sequence ID" value="KAK2186291.1"/>
    <property type="molecule type" value="Genomic_DNA"/>
</dbReference>
<name>A0AAD9UEF5_RIDPI</name>
<organism evidence="2 3">
    <name type="scientific">Ridgeia piscesae</name>
    <name type="common">Tubeworm</name>
    <dbReference type="NCBI Taxonomy" id="27915"/>
    <lineage>
        <taxon>Eukaryota</taxon>
        <taxon>Metazoa</taxon>
        <taxon>Spiralia</taxon>
        <taxon>Lophotrochozoa</taxon>
        <taxon>Annelida</taxon>
        <taxon>Polychaeta</taxon>
        <taxon>Sedentaria</taxon>
        <taxon>Canalipalpata</taxon>
        <taxon>Sabellida</taxon>
        <taxon>Siboglinidae</taxon>
        <taxon>Ridgeia</taxon>
    </lineage>
</organism>
<feature type="chain" id="PRO_5042024609" evidence="1">
    <location>
        <begin position="32"/>
        <end position="90"/>
    </location>
</feature>
<reference evidence="2" key="1">
    <citation type="journal article" date="2023" name="Mol. Biol. Evol.">
        <title>Third-Generation Sequencing Reveals the Adaptive Role of the Epigenome in Three Deep-Sea Polychaetes.</title>
        <authorList>
            <person name="Perez M."/>
            <person name="Aroh O."/>
            <person name="Sun Y."/>
            <person name="Lan Y."/>
            <person name="Juniper S.K."/>
            <person name="Young C.R."/>
            <person name="Angers B."/>
            <person name="Qian P.Y."/>
        </authorList>
    </citation>
    <scope>NUCLEOTIDE SEQUENCE</scope>
    <source>
        <strain evidence="2">R07B-5</strain>
    </source>
</reference>
<feature type="signal peptide" evidence="1">
    <location>
        <begin position="1"/>
        <end position="31"/>
    </location>
</feature>
<dbReference type="Proteomes" id="UP001209878">
    <property type="component" value="Unassembled WGS sequence"/>
</dbReference>
<evidence type="ECO:0000313" key="3">
    <source>
        <dbReference type="Proteomes" id="UP001209878"/>
    </source>
</evidence>
<keyword evidence="3" id="KW-1185">Reference proteome</keyword>
<accession>A0AAD9UEF5</accession>
<protein>
    <submittedName>
        <fullName evidence="2">Uncharacterized protein</fullName>
    </submittedName>
</protein>
<evidence type="ECO:0000256" key="1">
    <source>
        <dbReference type="SAM" id="SignalP"/>
    </source>
</evidence>
<comment type="caution">
    <text evidence="2">The sequence shown here is derived from an EMBL/GenBank/DDBJ whole genome shotgun (WGS) entry which is preliminary data.</text>
</comment>
<keyword evidence="1" id="KW-0732">Signal</keyword>
<dbReference type="AlphaFoldDB" id="A0AAD9UEF5"/>
<evidence type="ECO:0000313" key="2">
    <source>
        <dbReference type="EMBL" id="KAK2186291.1"/>
    </source>
</evidence>
<sequence length="90" mass="10393">MYSSSKSITNWTVLAWALVTVVLLSSETTHAWLFDHVCTDTCFTAYRECMIESERIHAKLDVPQMMSELINPLMCATERDTCLSKCPWWN</sequence>